<keyword evidence="2" id="KW-0472">Membrane</keyword>
<dbReference type="AlphaFoldDB" id="A0A832IE29"/>
<proteinExistence type="predicted"/>
<evidence type="ECO:0000313" key="5">
    <source>
        <dbReference type="EMBL" id="HGZ78916.1"/>
    </source>
</evidence>
<feature type="transmembrane region" description="Helical" evidence="2">
    <location>
        <begin position="203"/>
        <end position="225"/>
    </location>
</feature>
<feature type="domain" description="HD-GYP" evidence="4">
    <location>
        <begin position="313"/>
        <end position="509"/>
    </location>
</feature>
<dbReference type="PANTHER" id="PTHR45228:SF4">
    <property type="entry name" value="LIPOPROTEIN"/>
    <property type="match status" value="1"/>
</dbReference>
<evidence type="ECO:0000256" key="1">
    <source>
        <dbReference type="SAM" id="Coils"/>
    </source>
</evidence>
<dbReference type="InterPro" id="IPR052020">
    <property type="entry name" value="Cyclic_di-GMP/3'3'-cGAMP_PDE"/>
</dbReference>
<dbReference type="NCBIfam" id="TIGR00277">
    <property type="entry name" value="HDIG"/>
    <property type="match status" value="1"/>
</dbReference>
<keyword evidence="1" id="KW-0175">Coiled coil</keyword>
<comment type="caution">
    <text evidence="5">The sequence shown here is derived from an EMBL/GenBank/DDBJ whole genome shotgun (WGS) entry which is preliminary data.</text>
</comment>
<dbReference type="SMART" id="SM00471">
    <property type="entry name" value="HDc"/>
    <property type="match status" value="1"/>
</dbReference>
<evidence type="ECO:0000259" key="4">
    <source>
        <dbReference type="PROSITE" id="PS51832"/>
    </source>
</evidence>
<dbReference type="PROSITE" id="PS51832">
    <property type="entry name" value="HD_GYP"/>
    <property type="match status" value="1"/>
</dbReference>
<sequence>MGLTEMILRFKRYGMLLVLILVATFVIGLFPLARRINSYYSTSYVSLLKSFLNELLDQSSEGGQPSFGVAVRRMNERLVDIVSGVDLSDLLSYEKLPWVSSDLRGIFVHGNSVKFLLERGSEILLVEVPVSLFERTISADMAYVFLTSSEGIVVVCNRLDLLGSKLNTNKGFLRINGLVGFAHSEPLEGFDAFVGSFIPFGTYLIVLLPYIIVALAALCGAVFWLNFAYSFENRLITAVNAVLDNVNQSLAKLEKTDEVVFVPLETKISELNRLQDGIHRLVEAQKASWHELHAMTQNLQDTVNELEETQKILEERNEQIIATLAEAIEVKDANTFGHSDRVVTLALELAKEVGLTDPADLEAIKFGALLHDIGKIGIPEHILNKPGRLTQEEYEIMKMHPIYGEKIIKKISGWDLVADIIRHHHENYDGSGYPDGLKGDQITLRAQIVSLVDVFCALIEERPYRRAMSLEEALRLIEKEMVGTKFDPRLYRAFVKVLERYLRAYSAGL</sequence>
<dbReference type="CDD" id="cd00077">
    <property type="entry name" value="HDc"/>
    <property type="match status" value="1"/>
</dbReference>
<name>A0A832IE29_9THEM</name>
<feature type="transmembrane region" description="Helical" evidence="2">
    <location>
        <begin position="12"/>
        <end position="33"/>
    </location>
</feature>
<keyword evidence="2" id="KW-1133">Transmembrane helix</keyword>
<dbReference type="Pfam" id="PF13487">
    <property type="entry name" value="HD_5"/>
    <property type="match status" value="1"/>
</dbReference>
<keyword evidence="2" id="KW-0812">Transmembrane</keyword>
<feature type="coiled-coil region" evidence="1">
    <location>
        <begin position="292"/>
        <end position="323"/>
    </location>
</feature>
<dbReference type="InterPro" id="IPR037522">
    <property type="entry name" value="HD_GYP_dom"/>
</dbReference>
<accession>A0A832IE29</accession>
<dbReference type="PROSITE" id="PS51831">
    <property type="entry name" value="HD"/>
    <property type="match status" value="1"/>
</dbReference>
<dbReference type="EMBL" id="DTKQ01000025">
    <property type="protein sequence ID" value="HGZ78916.1"/>
    <property type="molecule type" value="Genomic_DNA"/>
</dbReference>
<protein>
    <submittedName>
        <fullName evidence="5">HD-GYP domain-containing protein</fullName>
    </submittedName>
</protein>
<reference evidence="5" key="1">
    <citation type="journal article" date="2020" name="mSystems">
        <title>Genome- and Community-Level Interaction Insights into Carbon Utilization and Element Cycling Functions of Hydrothermarchaeota in Hydrothermal Sediment.</title>
        <authorList>
            <person name="Zhou Z."/>
            <person name="Liu Y."/>
            <person name="Xu W."/>
            <person name="Pan J."/>
            <person name="Luo Z.H."/>
            <person name="Li M."/>
        </authorList>
    </citation>
    <scope>NUCLEOTIDE SEQUENCE [LARGE SCALE GENOMIC DNA]</scope>
    <source>
        <strain evidence="5">SpSt-86</strain>
    </source>
</reference>
<organism evidence="5">
    <name type="scientific">Pseudothermotoga hypogea</name>
    <dbReference type="NCBI Taxonomy" id="57487"/>
    <lineage>
        <taxon>Bacteria</taxon>
        <taxon>Thermotogati</taxon>
        <taxon>Thermotogota</taxon>
        <taxon>Thermotogae</taxon>
        <taxon>Thermotogales</taxon>
        <taxon>Thermotogaceae</taxon>
        <taxon>Pseudothermotoga</taxon>
    </lineage>
</organism>
<evidence type="ECO:0000259" key="3">
    <source>
        <dbReference type="PROSITE" id="PS51831"/>
    </source>
</evidence>
<dbReference type="Gene3D" id="1.10.3210.10">
    <property type="entry name" value="Hypothetical protein af1432"/>
    <property type="match status" value="1"/>
</dbReference>
<dbReference type="InterPro" id="IPR006674">
    <property type="entry name" value="HD_domain"/>
</dbReference>
<dbReference type="InterPro" id="IPR006675">
    <property type="entry name" value="HDIG_dom"/>
</dbReference>
<dbReference type="SUPFAM" id="SSF109604">
    <property type="entry name" value="HD-domain/PDEase-like"/>
    <property type="match status" value="1"/>
</dbReference>
<feature type="domain" description="HD" evidence="3">
    <location>
        <begin position="335"/>
        <end position="458"/>
    </location>
</feature>
<dbReference type="InterPro" id="IPR003607">
    <property type="entry name" value="HD/PDEase_dom"/>
</dbReference>
<evidence type="ECO:0000256" key="2">
    <source>
        <dbReference type="SAM" id="Phobius"/>
    </source>
</evidence>
<gene>
    <name evidence="5" type="ORF">ENW55_02905</name>
</gene>
<dbReference type="PANTHER" id="PTHR45228">
    <property type="entry name" value="CYCLIC DI-GMP PHOSPHODIESTERASE TM_0186-RELATED"/>
    <property type="match status" value="1"/>
</dbReference>